<evidence type="ECO:0000256" key="1">
    <source>
        <dbReference type="ARBA" id="ARBA00008136"/>
    </source>
</evidence>
<keyword evidence="5" id="KW-0190">Covalent protein-DNA linkage</keyword>
<sequence>MCGRYTFEPIDDVLERFDIDGAELDLEPNYNVAPTQTMPVVVRNSPNHLEFMRWGLIPSWAKDWKIGYKMINARAETVAEKPAYRKAFASQRCLVPASGFYEWRKTDDGKIPHYIHLKSGELFAFAGLYDVWHDEQGREVHTYTIITTEPNALMYEIHDRMPVILKRQDEEIWVDPAVKDRERLEALLVPYSSDEMEAYPVSPRVNSPRNNDTTLTERAG</sequence>
<dbReference type="Gene3D" id="3.90.1680.10">
    <property type="entry name" value="SOS response associated peptidase-like"/>
    <property type="match status" value="1"/>
</dbReference>
<dbReference type="PANTHER" id="PTHR13604">
    <property type="entry name" value="DC12-RELATED"/>
    <property type="match status" value="1"/>
</dbReference>
<dbReference type="SUPFAM" id="SSF143081">
    <property type="entry name" value="BB1717-like"/>
    <property type="match status" value="1"/>
</dbReference>
<keyword evidence="4 8" id="KW-0378">Hydrolase</keyword>
<evidence type="ECO:0000256" key="9">
    <source>
        <dbReference type="SAM" id="MobiDB-lite"/>
    </source>
</evidence>
<feature type="compositionally biased region" description="Polar residues" evidence="9">
    <location>
        <begin position="204"/>
        <end position="220"/>
    </location>
</feature>
<evidence type="ECO:0000256" key="2">
    <source>
        <dbReference type="ARBA" id="ARBA00022670"/>
    </source>
</evidence>
<evidence type="ECO:0000256" key="5">
    <source>
        <dbReference type="ARBA" id="ARBA00023124"/>
    </source>
</evidence>
<accession>A0A0P9DBG4</accession>
<dbReference type="InterPro" id="IPR036590">
    <property type="entry name" value="SRAP-like"/>
</dbReference>
<evidence type="ECO:0000256" key="7">
    <source>
        <dbReference type="ARBA" id="ARBA00023239"/>
    </source>
</evidence>
<dbReference type="EMBL" id="LJCR01000340">
    <property type="protein sequence ID" value="KPV53102.1"/>
    <property type="molecule type" value="Genomic_DNA"/>
</dbReference>
<evidence type="ECO:0000256" key="8">
    <source>
        <dbReference type="RuleBase" id="RU364100"/>
    </source>
</evidence>
<dbReference type="PANTHER" id="PTHR13604:SF0">
    <property type="entry name" value="ABASIC SITE PROCESSING PROTEIN HMCES"/>
    <property type="match status" value="1"/>
</dbReference>
<evidence type="ECO:0000256" key="4">
    <source>
        <dbReference type="ARBA" id="ARBA00022801"/>
    </source>
</evidence>
<dbReference type="EC" id="3.4.-.-" evidence="8"/>
<dbReference type="GO" id="GO:0006508">
    <property type="term" value="P:proteolysis"/>
    <property type="evidence" value="ECO:0007669"/>
    <property type="project" value="UniProtKB-KW"/>
</dbReference>
<evidence type="ECO:0000256" key="3">
    <source>
        <dbReference type="ARBA" id="ARBA00022763"/>
    </source>
</evidence>
<keyword evidence="6" id="KW-0238">DNA-binding</keyword>
<name>A0A0P9DBG4_9CHLR</name>
<keyword evidence="7" id="KW-0456">Lyase</keyword>
<keyword evidence="11" id="KW-1185">Reference proteome</keyword>
<dbReference type="InterPro" id="IPR003738">
    <property type="entry name" value="SRAP"/>
</dbReference>
<keyword evidence="3" id="KW-0227">DNA damage</keyword>
<dbReference type="GO" id="GO:0106300">
    <property type="term" value="P:protein-DNA covalent cross-linking repair"/>
    <property type="evidence" value="ECO:0007669"/>
    <property type="project" value="InterPro"/>
</dbReference>
<dbReference type="Pfam" id="PF02586">
    <property type="entry name" value="SRAP"/>
    <property type="match status" value="1"/>
</dbReference>
<dbReference type="AlphaFoldDB" id="A0A0P9DBG4"/>
<dbReference type="GO" id="GO:0003697">
    <property type="term" value="F:single-stranded DNA binding"/>
    <property type="evidence" value="ECO:0007669"/>
    <property type="project" value="InterPro"/>
</dbReference>
<evidence type="ECO:0000256" key="6">
    <source>
        <dbReference type="ARBA" id="ARBA00023125"/>
    </source>
</evidence>
<comment type="caution">
    <text evidence="10">The sequence shown here is derived from an EMBL/GenBank/DDBJ whole genome shotgun (WGS) entry which is preliminary data.</text>
</comment>
<organism evidence="10 11">
    <name type="scientific">Kouleothrix aurantiaca</name>
    <dbReference type="NCBI Taxonomy" id="186479"/>
    <lineage>
        <taxon>Bacteria</taxon>
        <taxon>Bacillati</taxon>
        <taxon>Chloroflexota</taxon>
        <taxon>Chloroflexia</taxon>
        <taxon>Chloroflexales</taxon>
        <taxon>Roseiflexineae</taxon>
        <taxon>Roseiflexaceae</taxon>
        <taxon>Kouleothrix</taxon>
    </lineage>
</organism>
<proteinExistence type="inferred from homology"/>
<feature type="region of interest" description="Disordered" evidence="9">
    <location>
        <begin position="199"/>
        <end position="220"/>
    </location>
</feature>
<comment type="similarity">
    <text evidence="1 8">Belongs to the SOS response-associated peptidase family.</text>
</comment>
<evidence type="ECO:0000313" key="11">
    <source>
        <dbReference type="Proteomes" id="UP000050509"/>
    </source>
</evidence>
<protein>
    <recommendedName>
        <fullName evidence="8">Abasic site processing protein</fullName>
        <ecNumber evidence="8">3.4.-.-</ecNumber>
    </recommendedName>
</protein>
<dbReference type="Proteomes" id="UP000050509">
    <property type="component" value="Unassembled WGS sequence"/>
</dbReference>
<gene>
    <name evidence="10" type="ORF">SE17_11560</name>
</gene>
<evidence type="ECO:0000313" key="10">
    <source>
        <dbReference type="EMBL" id="KPV53102.1"/>
    </source>
</evidence>
<keyword evidence="2 8" id="KW-0645">Protease</keyword>
<dbReference type="GO" id="GO:0016829">
    <property type="term" value="F:lyase activity"/>
    <property type="evidence" value="ECO:0007669"/>
    <property type="project" value="UniProtKB-KW"/>
</dbReference>
<reference evidence="10 11" key="1">
    <citation type="submission" date="2015-09" db="EMBL/GenBank/DDBJ databases">
        <title>Draft genome sequence of Kouleothrix aurantiaca JCM 19913.</title>
        <authorList>
            <person name="Hemp J."/>
        </authorList>
    </citation>
    <scope>NUCLEOTIDE SEQUENCE [LARGE SCALE GENOMIC DNA]</scope>
    <source>
        <strain evidence="10 11">COM-B</strain>
    </source>
</reference>
<dbReference type="GO" id="GO:0008233">
    <property type="term" value="F:peptidase activity"/>
    <property type="evidence" value="ECO:0007669"/>
    <property type="project" value="UniProtKB-KW"/>
</dbReference>